<dbReference type="SFLD" id="SFLDS00029">
    <property type="entry name" value="Radical_SAM"/>
    <property type="match status" value="1"/>
</dbReference>
<keyword evidence="3" id="KW-0408">Iron</keyword>
<dbReference type="InterPro" id="IPR013785">
    <property type="entry name" value="Aldolase_TIM"/>
</dbReference>
<dbReference type="AlphaFoldDB" id="A0A832SIV8"/>
<evidence type="ECO:0000313" key="6">
    <source>
        <dbReference type="EMBL" id="HIH93225.1"/>
    </source>
</evidence>
<dbReference type="GO" id="GO:0008168">
    <property type="term" value="F:methyltransferase activity"/>
    <property type="evidence" value="ECO:0007669"/>
    <property type="project" value="InterPro"/>
</dbReference>
<feature type="domain" description="Radical SAM core" evidence="5">
    <location>
        <begin position="103"/>
        <end position="323"/>
    </location>
</feature>
<dbReference type="SMR" id="A0A832SIV8"/>
<dbReference type="SFLD" id="SFLDF00385">
    <property type="entry name" value="7_8-dihydro-6-hydroxymethylpte"/>
    <property type="match status" value="1"/>
</dbReference>
<dbReference type="Pfam" id="PF23545">
    <property type="entry name" value="Zn_ribbon_HMPTM"/>
    <property type="match status" value="1"/>
</dbReference>
<dbReference type="EMBL" id="DUJU01000048">
    <property type="protein sequence ID" value="HIH93225.1"/>
    <property type="molecule type" value="Genomic_DNA"/>
</dbReference>
<sequence length="509" mass="57226">MGSAGVYKSLVYKSLGKKNARQTNSVCPECKRVIAASIFEENGKVIMEKDCPEHGNFRDVYWSDAELYRKFEKYSYTGPGVPNFQISSSLNCPFDCGICSAHETETLLANIDVTNRCNLACPVCFANARVKGFICEPGFEEIRKMIELLRKEKPAPCSAIQFTGGEPTVRDDLPELIELAEELGFAQIQIASNGVRLAKSTEYCKRLKDARLRTVYLSFDGVTPEPYIENVGFNALPVKKKAIENCRNFGPESIVLVPTLAKGVNDSQLGGIIRFAAENLDVVKGVNFQPVAFTGRIDQSQREKKRITIPDVMKLVEEQTGGEIPCNAWYPVSFVVPISRFLSAMRNIPIPELTAHPHCGAGTYVFYEEGHFIPITNFFDVESFIELLKEITPEINGRVSRVLSLAKVIKQVPKFIDEKKGPKSVNTTRMILDLLKKGDMENTSRFHRNTLFLGTMHFQDLYNIDLERVKKCGVHYATPDGRIIPFCTYNIFHRDSVESKFSVPYYSEA</sequence>
<proteinExistence type="predicted"/>
<dbReference type="InterPro" id="IPR007197">
    <property type="entry name" value="rSAM"/>
</dbReference>
<evidence type="ECO:0000256" key="4">
    <source>
        <dbReference type="ARBA" id="ARBA00023014"/>
    </source>
</evidence>
<dbReference type="PANTHER" id="PTHR43306">
    <property type="entry name" value="7,8-DIHYDRO-6-HYDROXYMETHYLPTERIN DIMETHYLTRANSFERASE"/>
    <property type="match status" value="1"/>
</dbReference>
<dbReference type="CDD" id="cd01335">
    <property type="entry name" value="Radical_SAM"/>
    <property type="match status" value="1"/>
</dbReference>
<evidence type="ECO:0000256" key="1">
    <source>
        <dbReference type="ARBA" id="ARBA00022691"/>
    </source>
</evidence>
<evidence type="ECO:0000259" key="5">
    <source>
        <dbReference type="PROSITE" id="PS51918"/>
    </source>
</evidence>
<dbReference type="OMA" id="FCAYNLT"/>
<keyword evidence="4" id="KW-0411">Iron-sulfur</keyword>
<gene>
    <name evidence="6" type="ORF">HA338_04000</name>
</gene>
<keyword evidence="2" id="KW-0479">Metal-binding</keyword>
<dbReference type="GO" id="GO:0046872">
    <property type="term" value="F:metal ion binding"/>
    <property type="evidence" value="ECO:0007669"/>
    <property type="project" value="UniProtKB-KW"/>
</dbReference>
<dbReference type="GO" id="GO:0051539">
    <property type="term" value="F:4 iron, 4 sulfur cluster binding"/>
    <property type="evidence" value="ECO:0007669"/>
    <property type="project" value="InterPro"/>
</dbReference>
<organism evidence="6 7">
    <name type="scientific">Methanosarcina acetivorans</name>
    <dbReference type="NCBI Taxonomy" id="2214"/>
    <lineage>
        <taxon>Archaea</taxon>
        <taxon>Methanobacteriati</taxon>
        <taxon>Methanobacteriota</taxon>
        <taxon>Stenosarchaea group</taxon>
        <taxon>Methanomicrobia</taxon>
        <taxon>Methanosarcinales</taxon>
        <taxon>Methanosarcinaceae</taxon>
        <taxon>Methanosarcina</taxon>
    </lineage>
</organism>
<dbReference type="SFLD" id="SFLDG01100">
    <property type="entry name" value="methyltransferase_(Class_D)"/>
    <property type="match status" value="1"/>
</dbReference>
<dbReference type="InterPro" id="IPR034471">
    <property type="entry name" value="GDGT/MA_synthase"/>
</dbReference>
<dbReference type="SUPFAM" id="SSF102114">
    <property type="entry name" value="Radical SAM enzymes"/>
    <property type="match status" value="1"/>
</dbReference>
<reference evidence="6" key="1">
    <citation type="journal article" date="2020" name="bioRxiv">
        <title>A rank-normalized archaeal taxonomy based on genome phylogeny resolves widespread incomplete and uneven classifications.</title>
        <authorList>
            <person name="Rinke C."/>
            <person name="Chuvochina M."/>
            <person name="Mussig A.J."/>
            <person name="Chaumeil P.-A."/>
            <person name="Waite D.W."/>
            <person name="Whitman W.B."/>
            <person name="Parks D.H."/>
            <person name="Hugenholtz P."/>
        </authorList>
    </citation>
    <scope>NUCLEOTIDE SEQUENCE</scope>
    <source>
        <strain evidence="6">UBA8876</strain>
    </source>
</reference>
<dbReference type="PANTHER" id="PTHR43306:SF1">
    <property type="entry name" value="7,8-DIHYDRO-6-HYDROXYMETHYLPTERIN DIMETHYLTRANSFERASE"/>
    <property type="match status" value="1"/>
</dbReference>
<evidence type="ECO:0000256" key="3">
    <source>
        <dbReference type="ARBA" id="ARBA00023004"/>
    </source>
</evidence>
<dbReference type="Gene3D" id="3.20.20.70">
    <property type="entry name" value="Aldolase class I"/>
    <property type="match status" value="1"/>
</dbReference>
<keyword evidence="1" id="KW-0949">S-adenosyl-L-methionine</keyword>
<dbReference type="InterPro" id="IPR034474">
    <property type="entry name" value="Methyltransferase_Class_D"/>
</dbReference>
<evidence type="ECO:0000313" key="7">
    <source>
        <dbReference type="Proteomes" id="UP000600774"/>
    </source>
</evidence>
<accession>A0A832SIV8</accession>
<dbReference type="Pfam" id="PF04055">
    <property type="entry name" value="Radical_SAM"/>
    <property type="match status" value="1"/>
</dbReference>
<name>A0A832SIV8_9EURY</name>
<dbReference type="SFLD" id="SFLDG01067">
    <property type="entry name" value="SPASM/twitch_domain_containing"/>
    <property type="match status" value="1"/>
</dbReference>
<comment type="caution">
    <text evidence="6">The sequence shown here is derived from an EMBL/GenBank/DDBJ whole genome shotgun (WGS) entry which is preliminary data.</text>
</comment>
<protein>
    <submittedName>
        <fullName evidence="6">Radical SAM protein</fullName>
    </submittedName>
</protein>
<evidence type="ECO:0000256" key="2">
    <source>
        <dbReference type="ARBA" id="ARBA00022723"/>
    </source>
</evidence>
<dbReference type="InterPro" id="IPR058240">
    <property type="entry name" value="rSAM_sf"/>
</dbReference>
<dbReference type="InterPro" id="IPR056488">
    <property type="entry name" value="Zn_ribbon_HMPTM"/>
</dbReference>
<dbReference type="Proteomes" id="UP000600774">
    <property type="component" value="Unassembled WGS sequence"/>
</dbReference>
<dbReference type="PROSITE" id="PS51918">
    <property type="entry name" value="RADICAL_SAM"/>
    <property type="match status" value="1"/>
</dbReference>
<dbReference type="NCBIfam" id="NF045702">
    <property type="entry name" value="rSAM_GDGT_ether"/>
    <property type="match status" value="1"/>
</dbReference>